<reference evidence="2" key="1">
    <citation type="submission" date="2023-08" db="EMBL/GenBank/DDBJ databases">
        <authorList>
            <person name="Chen Y."/>
            <person name="Shah S."/>
            <person name="Dougan E. K."/>
            <person name="Thang M."/>
            <person name="Chan C."/>
        </authorList>
    </citation>
    <scope>NUCLEOTIDE SEQUENCE</scope>
</reference>
<name>A0AA36MRX9_9DINO</name>
<dbReference type="EMBL" id="CAUJNA010000502">
    <property type="protein sequence ID" value="CAJ1377938.1"/>
    <property type="molecule type" value="Genomic_DNA"/>
</dbReference>
<proteinExistence type="predicted"/>
<feature type="region of interest" description="Disordered" evidence="1">
    <location>
        <begin position="107"/>
        <end position="128"/>
    </location>
</feature>
<gene>
    <name evidence="2" type="ORF">EVOR1521_LOCUS6617</name>
</gene>
<organism evidence="2 3">
    <name type="scientific">Effrenium voratum</name>
    <dbReference type="NCBI Taxonomy" id="2562239"/>
    <lineage>
        <taxon>Eukaryota</taxon>
        <taxon>Sar</taxon>
        <taxon>Alveolata</taxon>
        <taxon>Dinophyceae</taxon>
        <taxon>Suessiales</taxon>
        <taxon>Symbiodiniaceae</taxon>
        <taxon>Effrenium</taxon>
    </lineage>
</organism>
<dbReference type="AlphaFoldDB" id="A0AA36MRX9"/>
<accession>A0AA36MRX9</accession>
<protein>
    <submittedName>
        <fullName evidence="2">Uncharacterized protein</fullName>
    </submittedName>
</protein>
<feature type="region of interest" description="Disordered" evidence="1">
    <location>
        <begin position="182"/>
        <end position="220"/>
    </location>
</feature>
<evidence type="ECO:0000256" key="1">
    <source>
        <dbReference type="SAM" id="MobiDB-lite"/>
    </source>
</evidence>
<evidence type="ECO:0000313" key="3">
    <source>
        <dbReference type="Proteomes" id="UP001178507"/>
    </source>
</evidence>
<dbReference type="Proteomes" id="UP001178507">
    <property type="component" value="Unassembled WGS sequence"/>
</dbReference>
<keyword evidence="3" id="KW-1185">Reference proteome</keyword>
<comment type="caution">
    <text evidence="2">The sequence shown here is derived from an EMBL/GenBank/DDBJ whole genome shotgun (WGS) entry which is preliminary data.</text>
</comment>
<evidence type="ECO:0000313" key="2">
    <source>
        <dbReference type="EMBL" id="CAJ1377938.1"/>
    </source>
</evidence>
<sequence length="220" mass="24215">MPPPPHGGAHASRIRPLPSVSKALSPEVCARAFFTTTSGDTMRNHFADASAQMARSSSFSSILQPPSRYHPSVGGMQRSMCTYNSTFQQKSLDAYGPTNELRELYKQQSRGSGSNAPKPPLSSVTTTKSSYPAYVEEAAAGAVAEIQRPAQAVHVDPSAKFLERSSVLHRDFRRFDARQMQRCHPEPAAPPHDAKMAPPLCPDRDSRFQGITQYRRDYGH</sequence>